<dbReference type="Proteomes" id="UP001499938">
    <property type="component" value="Unassembled WGS sequence"/>
</dbReference>
<feature type="transmembrane region" description="Helical" evidence="2">
    <location>
        <begin position="355"/>
        <end position="373"/>
    </location>
</feature>
<keyword evidence="4" id="KW-1185">Reference proteome</keyword>
<keyword evidence="2" id="KW-0472">Membrane</keyword>
<reference evidence="4" key="1">
    <citation type="journal article" date="2019" name="Int. J. Syst. Evol. Microbiol.">
        <title>The Global Catalogue of Microorganisms (GCM) 10K type strain sequencing project: providing services to taxonomists for standard genome sequencing and annotation.</title>
        <authorList>
            <consortium name="The Broad Institute Genomics Platform"/>
            <consortium name="The Broad Institute Genome Sequencing Center for Infectious Disease"/>
            <person name="Wu L."/>
            <person name="Ma J."/>
        </authorList>
    </citation>
    <scope>NUCLEOTIDE SEQUENCE [LARGE SCALE GENOMIC DNA]</scope>
    <source>
        <strain evidence="4">JCM 15592</strain>
    </source>
</reference>
<feature type="compositionally biased region" description="Pro residues" evidence="1">
    <location>
        <begin position="422"/>
        <end position="444"/>
    </location>
</feature>
<dbReference type="RefSeq" id="WP_344087519.1">
    <property type="nucleotide sequence ID" value="NZ_BAAAPO010000047.1"/>
</dbReference>
<feature type="transmembrane region" description="Helical" evidence="2">
    <location>
        <begin position="385"/>
        <end position="404"/>
    </location>
</feature>
<feature type="transmembrane region" description="Helical" evidence="2">
    <location>
        <begin position="125"/>
        <end position="147"/>
    </location>
</feature>
<feature type="transmembrane region" description="Helical" evidence="2">
    <location>
        <begin position="192"/>
        <end position="219"/>
    </location>
</feature>
<sequence>MRDDILPARATRLIGGPPGRYVRTNGWWRSVATWLVPLTAIPMALAVLQREHCIRFGWGGSDQFWRMCFSDLPAQYALAPLDGGIAAYLRGEAVLDQPVVAGSVMSALGGLVPTGSALSEQRWYFLYWVALVTLLLAACVWCTIQVVPSDLQAAAQVALSPVIALAAVLNSDALAVALVAAAMVAWQRERLALTGVLLGFGVLTRGYVVAVVLALLVHAWRVEAMPAARRVLLAATTTVLALFVFFVIVAPDQFLAPYQSWWNGQAGYGSLWLIPSIGGHALPPWSVALLALLGWGLALLLGRVLVRDAFHAPSWAQLSLVVVGMGMMFGKAVPVQAALWLLPLAAMAGVRWRDHLIWAGCEALHFGAVWLYVGALTTPDRALPGPWYVVFLFIRVAGITWLVTRVWQTALYPPARHERPVEPAPQPDPAPQTEPAPEPEPASA</sequence>
<feature type="transmembrane region" description="Helical" evidence="2">
    <location>
        <begin position="159"/>
        <end position="186"/>
    </location>
</feature>
<feature type="region of interest" description="Disordered" evidence="1">
    <location>
        <begin position="417"/>
        <end position="444"/>
    </location>
</feature>
<name>A0ABP4Y662_9MICO</name>
<evidence type="ECO:0000313" key="3">
    <source>
        <dbReference type="EMBL" id="GAA1805113.1"/>
    </source>
</evidence>
<evidence type="ECO:0000256" key="2">
    <source>
        <dbReference type="SAM" id="Phobius"/>
    </source>
</evidence>
<keyword evidence="2" id="KW-1133">Transmembrane helix</keyword>
<gene>
    <name evidence="3" type="ORF">GCM10009811_30920</name>
</gene>
<feature type="transmembrane region" description="Helical" evidence="2">
    <location>
        <begin position="231"/>
        <end position="250"/>
    </location>
</feature>
<evidence type="ECO:0000256" key="1">
    <source>
        <dbReference type="SAM" id="MobiDB-lite"/>
    </source>
</evidence>
<accession>A0ABP4Y662</accession>
<keyword evidence="2" id="KW-0812">Transmembrane</keyword>
<evidence type="ECO:0000313" key="4">
    <source>
        <dbReference type="Proteomes" id="UP001499938"/>
    </source>
</evidence>
<feature type="transmembrane region" description="Helical" evidence="2">
    <location>
        <begin position="318"/>
        <end position="343"/>
    </location>
</feature>
<feature type="transmembrane region" description="Helical" evidence="2">
    <location>
        <begin position="27"/>
        <end position="48"/>
    </location>
</feature>
<organism evidence="3 4">
    <name type="scientific">Nostocoides veronense</name>
    <dbReference type="NCBI Taxonomy" id="330836"/>
    <lineage>
        <taxon>Bacteria</taxon>
        <taxon>Bacillati</taxon>
        <taxon>Actinomycetota</taxon>
        <taxon>Actinomycetes</taxon>
        <taxon>Micrococcales</taxon>
        <taxon>Intrasporangiaceae</taxon>
        <taxon>Nostocoides</taxon>
    </lineage>
</organism>
<dbReference type="EMBL" id="BAAAPO010000047">
    <property type="protein sequence ID" value="GAA1805113.1"/>
    <property type="molecule type" value="Genomic_DNA"/>
</dbReference>
<feature type="transmembrane region" description="Helical" evidence="2">
    <location>
        <begin position="285"/>
        <end position="306"/>
    </location>
</feature>
<comment type="caution">
    <text evidence="3">The sequence shown here is derived from an EMBL/GenBank/DDBJ whole genome shotgun (WGS) entry which is preliminary data.</text>
</comment>
<protein>
    <submittedName>
        <fullName evidence="3">Glycosyltransferase 87 family protein</fullName>
    </submittedName>
</protein>
<proteinExistence type="predicted"/>